<keyword evidence="4" id="KW-1185">Reference proteome</keyword>
<feature type="chain" id="PRO_5045918881" evidence="2">
    <location>
        <begin position="34"/>
        <end position="338"/>
    </location>
</feature>
<dbReference type="Pfam" id="PF03401">
    <property type="entry name" value="TctC"/>
    <property type="match status" value="1"/>
</dbReference>
<evidence type="ECO:0000313" key="4">
    <source>
        <dbReference type="Proteomes" id="UP001175604"/>
    </source>
</evidence>
<dbReference type="PANTHER" id="PTHR42928:SF5">
    <property type="entry name" value="BLR1237 PROTEIN"/>
    <property type="match status" value="1"/>
</dbReference>
<accession>A0ABT7W386</accession>
<dbReference type="SUPFAM" id="SSF53850">
    <property type="entry name" value="Periplasmic binding protein-like II"/>
    <property type="match status" value="1"/>
</dbReference>
<reference evidence="3" key="1">
    <citation type="submission" date="2023-06" db="EMBL/GenBank/DDBJ databases">
        <title>full genome analysis of Phenantherene degrader P3.</title>
        <authorList>
            <person name="Akbar A."/>
            <person name="Rahmeh R."/>
            <person name="Kishk M."/>
        </authorList>
    </citation>
    <scope>NUCLEOTIDE SEQUENCE</scope>
    <source>
        <strain evidence="3">P3</strain>
    </source>
</reference>
<evidence type="ECO:0000256" key="1">
    <source>
        <dbReference type="ARBA" id="ARBA00006987"/>
    </source>
</evidence>
<dbReference type="Gene3D" id="3.40.190.10">
    <property type="entry name" value="Periplasmic binding protein-like II"/>
    <property type="match status" value="1"/>
</dbReference>
<name>A0ABT7W386_9BORD</name>
<evidence type="ECO:0000313" key="3">
    <source>
        <dbReference type="EMBL" id="MDM9559651.1"/>
    </source>
</evidence>
<dbReference type="PANTHER" id="PTHR42928">
    <property type="entry name" value="TRICARBOXYLATE-BINDING PROTEIN"/>
    <property type="match status" value="1"/>
</dbReference>
<dbReference type="CDD" id="cd07012">
    <property type="entry name" value="PBP2_Bug_TTT"/>
    <property type="match status" value="1"/>
</dbReference>
<protein>
    <submittedName>
        <fullName evidence="3">Tripartite tricarboxylate transporter substrate binding protein</fullName>
    </submittedName>
</protein>
<dbReference type="PIRSF" id="PIRSF017082">
    <property type="entry name" value="YflP"/>
    <property type="match status" value="1"/>
</dbReference>
<dbReference type="RefSeq" id="WP_289785680.1">
    <property type="nucleotide sequence ID" value="NZ_JAUDJE010000008.1"/>
</dbReference>
<dbReference type="InterPro" id="IPR042100">
    <property type="entry name" value="Bug_dom1"/>
</dbReference>
<sequence>MDKSCYPVWAARGARRLAAAACLAAIAVQPAHAADAPAWPAAGKSIRIVVPFPAGSGSDSLARMLAAKVAEQTGAAVVIDNKPGASTVIGAQEVARAQPDGYTLLYTIVVTHTQNPHLYKKLPYDPFKDFTPVLQVVRSATVLVAAKDTPFNTTQEMLAYAKANPGKLNYASYSPGSTSHLNGEILKMRTGTDIVHIPYKGTADASQALLAGNVQIYFDGTATAVQNAKAGKVKVLGPATDKRLAVMPDMPTLEEQGIAGLNIVGWQGLFAPGGVTPELAERIATVFRNALETPGISQTIESQGNEVSGAGPAEYAEIVRRDYERWGEVIQRAGLSLD</sequence>
<comment type="similarity">
    <text evidence="1">Belongs to the UPF0065 (bug) family.</text>
</comment>
<dbReference type="Proteomes" id="UP001175604">
    <property type="component" value="Unassembled WGS sequence"/>
</dbReference>
<organism evidence="3 4">
    <name type="scientific">Bordetella petrii</name>
    <dbReference type="NCBI Taxonomy" id="94624"/>
    <lineage>
        <taxon>Bacteria</taxon>
        <taxon>Pseudomonadati</taxon>
        <taxon>Pseudomonadota</taxon>
        <taxon>Betaproteobacteria</taxon>
        <taxon>Burkholderiales</taxon>
        <taxon>Alcaligenaceae</taxon>
        <taxon>Bordetella</taxon>
    </lineage>
</organism>
<comment type="caution">
    <text evidence="3">The sequence shown here is derived from an EMBL/GenBank/DDBJ whole genome shotgun (WGS) entry which is preliminary data.</text>
</comment>
<proteinExistence type="inferred from homology"/>
<dbReference type="EMBL" id="JAUDJE010000008">
    <property type="protein sequence ID" value="MDM9559651.1"/>
    <property type="molecule type" value="Genomic_DNA"/>
</dbReference>
<dbReference type="InterPro" id="IPR005064">
    <property type="entry name" value="BUG"/>
</dbReference>
<feature type="signal peptide" evidence="2">
    <location>
        <begin position="1"/>
        <end position="33"/>
    </location>
</feature>
<dbReference type="Gene3D" id="3.40.190.150">
    <property type="entry name" value="Bordetella uptake gene, domain 1"/>
    <property type="match status" value="1"/>
</dbReference>
<gene>
    <name evidence="3" type="ORF">QUC21_11475</name>
</gene>
<keyword evidence="2" id="KW-0732">Signal</keyword>
<evidence type="ECO:0000256" key="2">
    <source>
        <dbReference type="SAM" id="SignalP"/>
    </source>
</evidence>